<organism evidence="1 2">
    <name type="scientific">Frischella perrara</name>
    <dbReference type="NCBI Taxonomy" id="1267021"/>
    <lineage>
        <taxon>Bacteria</taxon>
        <taxon>Pseudomonadati</taxon>
        <taxon>Pseudomonadota</taxon>
        <taxon>Gammaproteobacteria</taxon>
        <taxon>Orbales</taxon>
        <taxon>Orbaceae</taxon>
        <taxon>Frischella</taxon>
    </lineage>
</organism>
<protein>
    <submittedName>
        <fullName evidence="1">Uncharacterized protein</fullName>
    </submittedName>
</protein>
<dbReference type="RefSeq" id="WP_110443682.1">
    <property type="nucleotide sequence ID" value="NZ_QGLM01000014.1"/>
</dbReference>
<evidence type="ECO:0000313" key="2">
    <source>
        <dbReference type="Proteomes" id="UP000247838"/>
    </source>
</evidence>
<gene>
    <name evidence="1" type="ORF">DKK76_06840</name>
</gene>
<proteinExistence type="predicted"/>
<dbReference type="AlphaFoldDB" id="A0A318MTA6"/>
<sequence length="186" mass="22167">MNDYPLPQKTVQLSSYSRQQNASFTTVETRSGKMYFKKMSQNQPLTRNISFQLKEYEAQIFQDWFHNILQKGFLPFDIKLATEWDMSQTLRCRFLPDSLLNANRPNHLHWNYTATILLLNYEPPAYTPQNISEYQNYFNDDARILLDNIANDNLHISKYDHYLNQDARISLDRMVNTQLHKLNKDH</sequence>
<name>A0A318MTA6_FRIPE</name>
<comment type="caution">
    <text evidence="1">The sequence shown here is derived from an EMBL/GenBank/DDBJ whole genome shotgun (WGS) entry which is preliminary data.</text>
</comment>
<dbReference type="Proteomes" id="UP000247838">
    <property type="component" value="Unassembled WGS sequence"/>
</dbReference>
<reference evidence="1 2" key="1">
    <citation type="submission" date="2018-05" db="EMBL/GenBank/DDBJ databases">
        <title>Reference genomes for bee gut microbiota database.</title>
        <authorList>
            <person name="Ellegaard K.M."/>
        </authorList>
    </citation>
    <scope>NUCLEOTIDE SEQUENCE [LARGE SCALE GENOMIC DNA]</scope>
    <source>
        <strain evidence="1 2">ESL0167</strain>
    </source>
</reference>
<evidence type="ECO:0000313" key="1">
    <source>
        <dbReference type="EMBL" id="PXY95159.1"/>
    </source>
</evidence>
<dbReference type="EMBL" id="QGLM01000014">
    <property type="protein sequence ID" value="PXY95159.1"/>
    <property type="molecule type" value="Genomic_DNA"/>
</dbReference>
<accession>A0A318MTA6</accession>